<evidence type="ECO:0000313" key="2">
    <source>
        <dbReference type="EMBL" id="KAL2744149.1"/>
    </source>
</evidence>
<keyword evidence="3" id="KW-1185">Reference proteome</keyword>
<name>A0ABD2CHG2_VESMC</name>
<gene>
    <name evidence="2" type="ORF">V1477_007639</name>
</gene>
<evidence type="ECO:0000256" key="1">
    <source>
        <dbReference type="SAM" id="MobiDB-lite"/>
    </source>
</evidence>
<accession>A0ABD2CHG2</accession>
<organism evidence="2 3">
    <name type="scientific">Vespula maculifrons</name>
    <name type="common">Eastern yellow jacket</name>
    <name type="synonym">Wasp</name>
    <dbReference type="NCBI Taxonomy" id="7453"/>
    <lineage>
        <taxon>Eukaryota</taxon>
        <taxon>Metazoa</taxon>
        <taxon>Ecdysozoa</taxon>
        <taxon>Arthropoda</taxon>
        <taxon>Hexapoda</taxon>
        <taxon>Insecta</taxon>
        <taxon>Pterygota</taxon>
        <taxon>Neoptera</taxon>
        <taxon>Endopterygota</taxon>
        <taxon>Hymenoptera</taxon>
        <taxon>Apocrita</taxon>
        <taxon>Aculeata</taxon>
        <taxon>Vespoidea</taxon>
        <taxon>Vespidae</taxon>
        <taxon>Vespinae</taxon>
        <taxon>Vespula</taxon>
    </lineage>
</organism>
<evidence type="ECO:0000313" key="3">
    <source>
        <dbReference type="Proteomes" id="UP001607303"/>
    </source>
</evidence>
<dbReference type="Proteomes" id="UP001607303">
    <property type="component" value="Unassembled WGS sequence"/>
</dbReference>
<proteinExistence type="predicted"/>
<dbReference type="EMBL" id="JAYRBN010000051">
    <property type="protein sequence ID" value="KAL2744149.1"/>
    <property type="molecule type" value="Genomic_DNA"/>
</dbReference>
<comment type="caution">
    <text evidence="2">The sequence shown here is derived from an EMBL/GenBank/DDBJ whole genome shotgun (WGS) entry which is preliminary data.</text>
</comment>
<dbReference type="AlphaFoldDB" id="A0ABD2CHG2"/>
<feature type="region of interest" description="Disordered" evidence="1">
    <location>
        <begin position="31"/>
        <end position="50"/>
    </location>
</feature>
<feature type="compositionally biased region" description="Acidic residues" evidence="1">
    <location>
        <begin position="31"/>
        <end position="48"/>
    </location>
</feature>
<protein>
    <submittedName>
        <fullName evidence="2">Uncharacterized protein</fullName>
    </submittedName>
</protein>
<sequence length="132" mass="15896">MDRADLTRKEDSSRIACHWRRWIRFIYEDEEEEKEEEDDEEEEEEEEERFNISFGSAVNDACSLIKRLPVASTVAVTIETLNCQYRFIKPGGCYRHETHLLHVKIRLDNFPDNFFLKISFQSFYIGVYEKFR</sequence>
<reference evidence="2 3" key="1">
    <citation type="journal article" date="2024" name="Ann. Entomol. Soc. Am.">
        <title>Genomic analyses of the southern and eastern yellowjacket wasps (Hymenoptera: Vespidae) reveal evolutionary signatures of social life.</title>
        <authorList>
            <person name="Catto M.A."/>
            <person name="Caine P.B."/>
            <person name="Orr S.E."/>
            <person name="Hunt B.G."/>
            <person name="Goodisman M.A.D."/>
        </authorList>
    </citation>
    <scope>NUCLEOTIDE SEQUENCE [LARGE SCALE GENOMIC DNA]</scope>
    <source>
        <strain evidence="2">232</strain>
        <tissue evidence="2">Head and thorax</tissue>
    </source>
</reference>